<sequence length="45" mass="5317">MYIFRDKEINCAKMNEEASEIDRVGLREMWAHLSSVQIDYVVVLN</sequence>
<dbReference type="Proteomes" id="UP000055316">
    <property type="component" value="Chromosome"/>
</dbReference>
<proteinExistence type="predicted"/>
<evidence type="ECO:0000313" key="1">
    <source>
        <dbReference type="EMBL" id="BAR83780.1"/>
    </source>
</evidence>
<reference evidence="1 2" key="1">
    <citation type="submission" date="2015-05" db="EMBL/GenBank/DDBJ databases">
        <title>Whole genome sequence of Bacillus thuringiensis serovar tolworthi Pasteur Institute Standard strain.</title>
        <authorList>
            <person name="Kanda K."/>
            <person name="Nakashima K."/>
            <person name="Nagano Y."/>
        </authorList>
    </citation>
    <scope>NUCLEOTIDE SEQUENCE [LARGE SCALE GENOMIC DNA]</scope>
    <source>
        <strain evidence="1 2">Pasteur Institute Standard strain</strain>
    </source>
</reference>
<name>A0A9W4A5G6_BACTO</name>
<dbReference type="EMBL" id="AP014864">
    <property type="protein sequence ID" value="BAR83780.1"/>
    <property type="molecule type" value="Genomic_DNA"/>
</dbReference>
<protein>
    <submittedName>
        <fullName evidence="1">Resolvase family site-specific recombinase</fullName>
    </submittedName>
</protein>
<organism evidence="1 2">
    <name type="scientific">Bacillus thuringiensis subsp. tolworthi</name>
    <dbReference type="NCBI Taxonomy" id="1442"/>
    <lineage>
        <taxon>Bacteria</taxon>
        <taxon>Bacillati</taxon>
        <taxon>Bacillota</taxon>
        <taxon>Bacilli</taxon>
        <taxon>Bacillales</taxon>
        <taxon>Bacillaceae</taxon>
        <taxon>Bacillus</taxon>
        <taxon>Bacillus cereus group</taxon>
    </lineage>
</organism>
<dbReference type="RefSeq" id="WP_000275277.1">
    <property type="nucleotide sequence ID" value="NZ_AP014864.1"/>
</dbReference>
<accession>A0A9W4A5G6</accession>
<evidence type="ECO:0000313" key="2">
    <source>
        <dbReference type="Proteomes" id="UP000055316"/>
    </source>
</evidence>
<dbReference type="AlphaFoldDB" id="A0A9W4A5G6"/>
<gene>
    <name evidence="1" type="ORF">KNN_02934</name>
</gene>